<dbReference type="EC" id="2.7.11.1" evidence="3"/>
<feature type="repeat" description="NHL" evidence="2">
    <location>
        <begin position="20"/>
        <end position="48"/>
    </location>
</feature>
<evidence type="ECO:0000313" key="4">
    <source>
        <dbReference type="Proteomes" id="UP000238296"/>
    </source>
</evidence>
<organism evidence="3 4">
    <name type="scientific">Mycobacterium talmoniae</name>
    <dbReference type="NCBI Taxonomy" id="1858794"/>
    <lineage>
        <taxon>Bacteria</taxon>
        <taxon>Bacillati</taxon>
        <taxon>Actinomycetota</taxon>
        <taxon>Actinomycetes</taxon>
        <taxon>Mycobacteriales</taxon>
        <taxon>Mycobacteriaceae</taxon>
        <taxon>Mycobacterium</taxon>
    </lineage>
</organism>
<name>A0A2S8BSH9_9MYCO</name>
<accession>A0A2S8BSH9</accession>
<dbReference type="GO" id="GO:0004674">
    <property type="term" value="F:protein serine/threonine kinase activity"/>
    <property type="evidence" value="ECO:0007669"/>
    <property type="project" value="UniProtKB-EC"/>
</dbReference>
<gene>
    <name evidence="3" type="primary">pknD_1</name>
    <name evidence="3" type="ORF">C1Y40_00172</name>
</gene>
<dbReference type="SUPFAM" id="SSF101898">
    <property type="entry name" value="NHL repeat"/>
    <property type="match status" value="1"/>
</dbReference>
<dbReference type="Gene3D" id="2.40.10.500">
    <property type="match status" value="1"/>
</dbReference>
<dbReference type="RefSeq" id="WP_242657293.1">
    <property type="nucleotide sequence ID" value="NZ_MLQM01000119.1"/>
</dbReference>
<evidence type="ECO:0000313" key="3">
    <source>
        <dbReference type="EMBL" id="PQM49604.1"/>
    </source>
</evidence>
<comment type="caution">
    <text evidence="3">The sequence shown here is derived from an EMBL/GenBank/DDBJ whole genome shotgun (WGS) entry which is preliminary data.</text>
</comment>
<dbReference type="Proteomes" id="UP000238296">
    <property type="component" value="Unassembled WGS sequence"/>
</dbReference>
<proteinExistence type="predicted"/>
<dbReference type="Pfam" id="PF01436">
    <property type="entry name" value="NHL"/>
    <property type="match status" value="1"/>
</dbReference>
<keyword evidence="3" id="KW-0808">Transferase</keyword>
<dbReference type="AlphaFoldDB" id="A0A2S8BSH9"/>
<dbReference type="PROSITE" id="PS51125">
    <property type="entry name" value="NHL"/>
    <property type="match status" value="1"/>
</dbReference>
<keyword evidence="1" id="KW-0677">Repeat</keyword>
<dbReference type="InterPro" id="IPR001258">
    <property type="entry name" value="NHL_repeat"/>
</dbReference>
<evidence type="ECO:0000256" key="1">
    <source>
        <dbReference type="ARBA" id="ARBA00022737"/>
    </source>
</evidence>
<protein>
    <submittedName>
        <fullName evidence="3">Serine/threonine-protein kinase PknD</fullName>
        <ecNumber evidence="3">2.7.11.1</ecNumber>
    </submittedName>
</protein>
<sequence length="49" mass="5444">MSAETPYARQIVLPNVDLGQPWGVAVDAWDNVYVADYDNRRVLQLVAGP</sequence>
<dbReference type="EMBL" id="PPEA01000032">
    <property type="protein sequence ID" value="PQM49604.1"/>
    <property type="molecule type" value="Genomic_DNA"/>
</dbReference>
<reference evidence="3 4" key="1">
    <citation type="journal article" date="2017" name="Int. J. Syst. Evol. Microbiol.">
        <title>Mycobacterium talmoniae sp. nov., a slowly growing mycobacterium isolated from human respiratory samples.</title>
        <authorList>
            <person name="Davidson R.M."/>
            <person name="DeGroote M.A."/>
            <person name="Marola J.L."/>
            <person name="Buss S."/>
            <person name="Jones V."/>
            <person name="McNeil M.R."/>
            <person name="Freifeld A.G."/>
            <person name="Elaine Epperson L."/>
            <person name="Hasan N.A."/>
            <person name="Jackson M."/>
            <person name="Iwen P.C."/>
            <person name="Salfinger M."/>
            <person name="Strong M."/>
        </authorList>
    </citation>
    <scope>NUCLEOTIDE SEQUENCE [LARGE SCALE GENOMIC DNA]</scope>
    <source>
        <strain evidence="3 4">ATCC BAA-2683</strain>
    </source>
</reference>
<evidence type="ECO:0000256" key="2">
    <source>
        <dbReference type="PROSITE-ProRule" id="PRU00504"/>
    </source>
</evidence>
<keyword evidence="3" id="KW-0418">Kinase</keyword>